<proteinExistence type="predicted"/>
<protein>
    <recommendedName>
        <fullName evidence="3">DUF1269 domain-containing protein</fullName>
    </recommendedName>
</protein>
<dbReference type="InterPro" id="IPR046288">
    <property type="entry name" value="DUF6325"/>
</dbReference>
<organism evidence="1 2">
    <name type="scientific">Microlunatus elymi</name>
    <dbReference type="NCBI Taxonomy" id="2596828"/>
    <lineage>
        <taxon>Bacteria</taxon>
        <taxon>Bacillati</taxon>
        <taxon>Actinomycetota</taxon>
        <taxon>Actinomycetes</taxon>
        <taxon>Propionibacteriales</taxon>
        <taxon>Propionibacteriaceae</taxon>
        <taxon>Microlunatus</taxon>
    </lineage>
</organism>
<dbReference type="EMBL" id="CP041692">
    <property type="protein sequence ID" value="QDP96800.1"/>
    <property type="molecule type" value="Genomic_DNA"/>
</dbReference>
<sequence>MSAVAAPIGPVDVAVVVFPEAELSEKVTAAVADAIASGAVRLLDALIVQKSTDGEVTIIDVDDEGDIFAVLPVPGDHQGLLSEADANEVGDGLEPGSSAVVVAWENMWAVRLRSAIFEAGGVIVAHERIADDSIEAAYAALDTAEEGN</sequence>
<dbReference type="Proteomes" id="UP000319263">
    <property type="component" value="Chromosome"/>
</dbReference>
<reference evidence="1 2" key="1">
    <citation type="submission" date="2019-07" db="EMBL/GenBank/DDBJ databases">
        <title>Microlunatus dokdonensis sp. nov. isolated from the rhizospheric soil of the wild plant Elymus tsukushiensis.</title>
        <authorList>
            <person name="Ghim S.-Y."/>
            <person name="Hwang Y.-J."/>
            <person name="Son J.-S."/>
            <person name="Shin J.-H."/>
        </authorList>
    </citation>
    <scope>NUCLEOTIDE SEQUENCE [LARGE SCALE GENOMIC DNA]</scope>
    <source>
        <strain evidence="1 2">KUDC0627</strain>
    </source>
</reference>
<keyword evidence="2" id="KW-1185">Reference proteome</keyword>
<name>A0A516Q053_9ACTN</name>
<dbReference type="RefSeq" id="WP_143986762.1">
    <property type="nucleotide sequence ID" value="NZ_CP041692.1"/>
</dbReference>
<evidence type="ECO:0008006" key="3">
    <source>
        <dbReference type="Google" id="ProtNLM"/>
    </source>
</evidence>
<gene>
    <name evidence="1" type="ORF">FOE78_13580</name>
</gene>
<dbReference type="Pfam" id="PF19850">
    <property type="entry name" value="DUF6325"/>
    <property type="match status" value="1"/>
</dbReference>
<evidence type="ECO:0000313" key="2">
    <source>
        <dbReference type="Proteomes" id="UP000319263"/>
    </source>
</evidence>
<dbReference type="OrthoDB" id="1779644at2"/>
<accession>A0A516Q053</accession>
<dbReference type="KEGG" id="mik:FOE78_13580"/>
<dbReference type="AlphaFoldDB" id="A0A516Q053"/>
<evidence type="ECO:0000313" key="1">
    <source>
        <dbReference type="EMBL" id="QDP96800.1"/>
    </source>
</evidence>